<dbReference type="GO" id="GO:0070847">
    <property type="term" value="C:core mediator complex"/>
    <property type="evidence" value="ECO:0007669"/>
    <property type="project" value="TreeGrafter"/>
</dbReference>
<evidence type="ECO:0000256" key="5">
    <source>
        <dbReference type="ARBA" id="ARBA00023163"/>
    </source>
</evidence>
<name>A0A9R0XXU0_TRITD</name>
<evidence type="ECO:0000256" key="2">
    <source>
        <dbReference type="ARBA" id="ARBA00009814"/>
    </source>
</evidence>
<keyword evidence="6" id="KW-0539">Nucleus</keyword>
<dbReference type="GO" id="GO:0006357">
    <property type="term" value="P:regulation of transcription by RNA polymerase II"/>
    <property type="evidence" value="ECO:0007669"/>
    <property type="project" value="InterPro"/>
</dbReference>
<protein>
    <recommendedName>
        <fullName evidence="15">SWI/SNF complex subunit SWI3B</fullName>
    </recommendedName>
</protein>
<sequence length="630" mass="69600">MQHVEALEVLLQGLSGVPKERVRVHELCLKSVPMLVVQELSHQRTIRHVGGAMRGAGAEQISILVRTIVESKASSNVLRYFYGIGYKLDHEILKVGFAFRFQRGAQFTVTVTSANKMPKLHATDEAVQVTPGIQLVEITAPAAANNYNDVVSAVTSFCEYLAPLLHLSKPGNSTGIVPTAGAAAASLMSSGDIKLIRTDTTLDLSQKAEKGWFSYDSISDTERRLLPEFFEGEVAAVSGSRGPEAYKYYRNTLVKRFRARPARRLTLTEARRGLIGDVGSVRRVFDFLEEWGLINHGAPPLGAKQGKDKREEATTSQSSSQSSLPAGPTTPKKLCVGCRSVCGSAYFTCEKADISICCRCFVRGNYRPGLTPADFKKVEISEDAKSDWTDKETLHLLEAVLHYGEDWKKVSEHVGSRSEKDCIARLIRLYFGEQFMGSKEQKMEFEIDDVTNESRAEIPNRLRLTPLADASNPIMAQVAFLSAIVGAGVAAAAAQAAISAQSQVDMNDSQTDSPISSTKEEESSYTNGLTANDLLKEASTNAQVQLQKEQKDIEQSLSAIVDVQMKEIQDKISRFEQKELLMEKEREQLHHLRELLFVDQLAVVQHQRRPHAVAAENKEEEKPKPIITMS</sequence>
<dbReference type="InterPro" id="IPR036388">
    <property type="entry name" value="WH-like_DNA-bd_sf"/>
</dbReference>
<dbReference type="SMART" id="SM00717">
    <property type="entry name" value="SANT"/>
    <property type="match status" value="1"/>
</dbReference>
<evidence type="ECO:0000259" key="9">
    <source>
        <dbReference type="PROSITE" id="PS50090"/>
    </source>
</evidence>
<dbReference type="FunFam" id="1.10.10.10:FF:000020">
    <property type="entry name" value="SWI/SNF complex subunit SMARCC2 isoform c"/>
    <property type="match status" value="1"/>
</dbReference>
<gene>
    <name evidence="13" type="ORF">TRITD_6Av1G069900</name>
</gene>
<evidence type="ECO:0000313" key="13">
    <source>
        <dbReference type="EMBL" id="VAI45061.1"/>
    </source>
</evidence>
<evidence type="ECO:0000256" key="6">
    <source>
        <dbReference type="ARBA" id="ARBA00023242"/>
    </source>
</evidence>
<dbReference type="GO" id="GO:0016592">
    <property type="term" value="C:mediator complex"/>
    <property type="evidence" value="ECO:0007669"/>
    <property type="project" value="InterPro"/>
</dbReference>
<dbReference type="Pfam" id="PF00249">
    <property type="entry name" value="Myb_DNA-binding"/>
    <property type="match status" value="1"/>
</dbReference>
<evidence type="ECO:0000256" key="7">
    <source>
        <dbReference type="SAM" id="Coils"/>
    </source>
</evidence>
<dbReference type="PROSITE" id="PS50090">
    <property type="entry name" value="MYB_LIKE"/>
    <property type="match status" value="1"/>
</dbReference>
<evidence type="ECO:0000259" key="12">
    <source>
        <dbReference type="PROSITE" id="PS51294"/>
    </source>
</evidence>
<dbReference type="EMBL" id="LT934121">
    <property type="protein sequence ID" value="VAI45061.1"/>
    <property type="molecule type" value="Genomic_DNA"/>
</dbReference>
<feature type="domain" description="HTH myb-type" evidence="12">
    <location>
        <begin position="385"/>
        <end position="434"/>
    </location>
</feature>
<evidence type="ECO:0000256" key="3">
    <source>
        <dbReference type="ARBA" id="ARBA00023015"/>
    </source>
</evidence>
<dbReference type="InterPro" id="IPR019095">
    <property type="entry name" value="Mediator_Med18"/>
</dbReference>
<keyword evidence="3" id="KW-0805">Transcription regulation</keyword>
<feature type="domain" description="SANT" evidence="11">
    <location>
        <begin position="383"/>
        <end position="434"/>
    </location>
</feature>
<organism evidence="13 14">
    <name type="scientific">Triticum turgidum subsp. durum</name>
    <name type="common">Durum wheat</name>
    <name type="synonym">Triticum durum</name>
    <dbReference type="NCBI Taxonomy" id="4567"/>
    <lineage>
        <taxon>Eukaryota</taxon>
        <taxon>Viridiplantae</taxon>
        <taxon>Streptophyta</taxon>
        <taxon>Embryophyta</taxon>
        <taxon>Tracheophyta</taxon>
        <taxon>Spermatophyta</taxon>
        <taxon>Magnoliopsida</taxon>
        <taxon>Liliopsida</taxon>
        <taxon>Poales</taxon>
        <taxon>Poaceae</taxon>
        <taxon>BOP clade</taxon>
        <taxon>Pooideae</taxon>
        <taxon>Triticodae</taxon>
        <taxon>Triticeae</taxon>
        <taxon>Triticinae</taxon>
        <taxon>Triticum</taxon>
    </lineage>
</organism>
<evidence type="ECO:0000256" key="1">
    <source>
        <dbReference type="ARBA" id="ARBA00004123"/>
    </source>
</evidence>
<evidence type="ECO:0000259" key="10">
    <source>
        <dbReference type="PROSITE" id="PS50934"/>
    </source>
</evidence>
<accession>A0A9R0XXU0</accession>
<dbReference type="Pfam" id="PF16495">
    <property type="entry name" value="SWIRM-assoc_1"/>
    <property type="match status" value="1"/>
</dbReference>
<evidence type="ECO:0008006" key="15">
    <source>
        <dbReference type="Google" id="ProtNLM"/>
    </source>
</evidence>
<dbReference type="Gene3D" id="2.40.320.10">
    <property type="entry name" value="Hypothetical Protein Pfu-838710-001"/>
    <property type="match status" value="1"/>
</dbReference>
<feature type="region of interest" description="Disordered" evidence="8">
    <location>
        <begin position="501"/>
        <end position="526"/>
    </location>
</feature>
<dbReference type="PANTHER" id="PTHR13321">
    <property type="entry name" value="MEDIATOR OF RNA POLYMERASE II TRANSCRIPTION, SUBUNIT 18"/>
    <property type="match status" value="1"/>
</dbReference>
<evidence type="ECO:0000259" key="11">
    <source>
        <dbReference type="PROSITE" id="PS51293"/>
    </source>
</evidence>
<dbReference type="InterPro" id="IPR007526">
    <property type="entry name" value="SWIRM"/>
</dbReference>
<keyword evidence="5" id="KW-0804">Transcription</keyword>
<dbReference type="GO" id="GO:0003712">
    <property type="term" value="F:transcription coregulator activity"/>
    <property type="evidence" value="ECO:0007669"/>
    <property type="project" value="InterPro"/>
</dbReference>
<evidence type="ECO:0000256" key="4">
    <source>
        <dbReference type="ARBA" id="ARBA00023125"/>
    </source>
</evidence>
<dbReference type="Gramene" id="TRITD6Av1G069900.4">
    <property type="protein sequence ID" value="TRITD6Av1G069900.4"/>
    <property type="gene ID" value="TRITD6Av1G069900"/>
</dbReference>
<dbReference type="SUPFAM" id="SSF46689">
    <property type="entry name" value="Homeodomain-like"/>
    <property type="match status" value="2"/>
</dbReference>
<evidence type="ECO:0000313" key="14">
    <source>
        <dbReference type="Proteomes" id="UP000324705"/>
    </source>
</evidence>
<dbReference type="Pfam" id="PF04433">
    <property type="entry name" value="SWIRM"/>
    <property type="match status" value="1"/>
</dbReference>
<dbReference type="Gene3D" id="1.10.10.10">
    <property type="entry name" value="Winged helix-like DNA-binding domain superfamily/Winged helix DNA-binding domain"/>
    <property type="match status" value="1"/>
</dbReference>
<feature type="region of interest" description="Disordered" evidence="8">
    <location>
        <begin position="299"/>
        <end position="330"/>
    </location>
</feature>
<dbReference type="CDD" id="cd00167">
    <property type="entry name" value="SANT"/>
    <property type="match status" value="1"/>
</dbReference>
<dbReference type="GO" id="GO:0003677">
    <property type="term" value="F:DNA binding"/>
    <property type="evidence" value="ECO:0007669"/>
    <property type="project" value="UniProtKB-KW"/>
</dbReference>
<evidence type="ECO:0000256" key="8">
    <source>
        <dbReference type="SAM" id="MobiDB-lite"/>
    </source>
</evidence>
<dbReference type="PANTHER" id="PTHR13321:SF2">
    <property type="entry name" value="MEDIATOR OF RNA POLYMERASE II TRANSCRIPTION SUBUNIT 18"/>
    <property type="match status" value="1"/>
</dbReference>
<dbReference type="InterPro" id="IPR017930">
    <property type="entry name" value="Myb_dom"/>
</dbReference>
<feature type="coiled-coil region" evidence="7">
    <location>
        <begin position="565"/>
        <end position="595"/>
    </location>
</feature>
<dbReference type="Gene3D" id="1.10.10.60">
    <property type="entry name" value="Homeodomain-like"/>
    <property type="match status" value="1"/>
</dbReference>
<dbReference type="GO" id="GO:0006369">
    <property type="term" value="P:termination of RNA polymerase II transcription"/>
    <property type="evidence" value="ECO:0007669"/>
    <property type="project" value="TreeGrafter"/>
</dbReference>
<reference evidence="13 14" key="1">
    <citation type="submission" date="2017-09" db="EMBL/GenBank/DDBJ databases">
        <authorList>
            <consortium name="International Durum Wheat Genome Sequencing Consortium (IDWGSC)"/>
            <person name="Milanesi L."/>
        </authorList>
    </citation>
    <scope>NUCLEOTIDE SEQUENCE [LARGE SCALE GENOMIC DNA]</scope>
    <source>
        <strain evidence="14">cv. Svevo</strain>
    </source>
</reference>
<dbReference type="FunFam" id="2.40.320.10:FF:000004">
    <property type="entry name" value="Mediator of RNA polymerase II transcription subunit 18"/>
    <property type="match status" value="1"/>
</dbReference>
<dbReference type="InterPro" id="IPR017884">
    <property type="entry name" value="SANT_dom"/>
</dbReference>
<dbReference type="Proteomes" id="UP000324705">
    <property type="component" value="Chromosome 6A"/>
</dbReference>
<keyword evidence="7" id="KW-0175">Coiled coil</keyword>
<comment type="subcellular location">
    <subcellularLocation>
        <location evidence="1">Nucleus</location>
    </subcellularLocation>
</comment>
<feature type="domain" description="SWIRM" evidence="10">
    <location>
        <begin position="204"/>
        <end position="305"/>
    </location>
</feature>
<dbReference type="PROSITE" id="PS50934">
    <property type="entry name" value="SWIRM"/>
    <property type="match status" value="1"/>
</dbReference>
<feature type="compositionally biased region" description="Polar residues" evidence="8">
    <location>
        <begin position="505"/>
        <end position="517"/>
    </location>
</feature>
<feature type="domain" description="Myb-like" evidence="9">
    <location>
        <begin position="380"/>
        <end position="430"/>
    </location>
</feature>
<dbReference type="PROSITE" id="PS51294">
    <property type="entry name" value="HTH_MYB"/>
    <property type="match status" value="1"/>
</dbReference>
<dbReference type="InterPro" id="IPR032451">
    <property type="entry name" value="SMARCC_C"/>
</dbReference>
<proteinExistence type="inferred from homology"/>
<dbReference type="InterPro" id="IPR009057">
    <property type="entry name" value="Homeodomain-like_sf"/>
</dbReference>
<dbReference type="AlphaFoldDB" id="A0A9R0XXU0"/>
<keyword evidence="14" id="KW-1185">Reference proteome</keyword>
<keyword evidence="4" id="KW-0238">DNA-binding</keyword>
<comment type="similarity">
    <text evidence="2">Belongs to the Mediator complex subunit 18 family.</text>
</comment>
<dbReference type="InterPro" id="IPR001005">
    <property type="entry name" value="SANT/Myb"/>
</dbReference>
<dbReference type="PROSITE" id="PS51293">
    <property type="entry name" value="SANT"/>
    <property type="match status" value="1"/>
</dbReference>